<dbReference type="InterPro" id="IPR029048">
    <property type="entry name" value="HSP70_C_sf"/>
</dbReference>
<evidence type="ECO:0000256" key="6">
    <source>
        <dbReference type="ARBA" id="ARBA00023186"/>
    </source>
</evidence>
<evidence type="ECO:0000256" key="8">
    <source>
        <dbReference type="SAM" id="MobiDB-lite"/>
    </source>
</evidence>
<dbReference type="GO" id="GO:0005524">
    <property type="term" value="F:ATP binding"/>
    <property type="evidence" value="ECO:0007669"/>
    <property type="project" value="UniProtKB-KW"/>
</dbReference>
<dbReference type="SUPFAM" id="SSF100934">
    <property type="entry name" value="Heat shock protein 70kD (HSP70), C-terminal subdomain"/>
    <property type="match status" value="1"/>
</dbReference>
<organism evidence="10 11">
    <name type="scientific">Rhododendron griersonianum</name>
    <dbReference type="NCBI Taxonomy" id="479676"/>
    <lineage>
        <taxon>Eukaryota</taxon>
        <taxon>Viridiplantae</taxon>
        <taxon>Streptophyta</taxon>
        <taxon>Embryophyta</taxon>
        <taxon>Tracheophyta</taxon>
        <taxon>Spermatophyta</taxon>
        <taxon>Magnoliopsida</taxon>
        <taxon>eudicotyledons</taxon>
        <taxon>Gunneridae</taxon>
        <taxon>Pentapetalae</taxon>
        <taxon>asterids</taxon>
        <taxon>Ericales</taxon>
        <taxon>Ericaceae</taxon>
        <taxon>Ericoideae</taxon>
        <taxon>Rhodoreae</taxon>
        <taxon>Rhododendron</taxon>
    </lineage>
</organism>
<evidence type="ECO:0000313" key="11">
    <source>
        <dbReference type="Proteomes" id="UP000823749"/>
    </source>
</evidence>
<evidence type="ECO:0000256" key="9">
    <source>
        <dbReference type="SAM" id="SignalP"/>
    </source>
</evidence>
<comment type="similarity">
    <text evidence="7">Belongs to the heat shock protein 70 (TC 1.A.33) family. HSP110/SSE subfamily.</text>
</comment>
<evidence type="ECO:0000256" key="3">
    <source>
        <dbReference type="ARBA" id="ARBA00022741"/>
    </source>
</evidence>
<keyword evidence="4" id="KW-0256">Endoplasmic reticulum</keyword>
<dbReference type="GO" id="GO:0005788">
    <property type="term" value="C:endoplasmic reticulum lumen"/>
    <property type="evidence" value="ECO:0007669"/>
    <property type="project" value="UniProtKB-SubCell"/>
</dbReference>
<dbReference type="GO" id="GO:0140662">
    <property type="term" value="F:ATP-dependent protein folding chaperone"/>
    <property type="evidence" value="ECO:0007669"/>
    <property type="project" value="InterPro"/>
</dbReference>
<name>A0AAV6HVS7_9ERIC</name>
<dbReference type="PANTHER" id="PTHR45639:SF3">
    <property type="entry name" value="HYPOXIA UP-REGULATED PROTEIN 1"/>
    <property type="match status" value="1"/>
</dbReference>
<dbReference type="PANTHER" id="PTHR45639">
    <property type="entry name" value="HSC70CB, ISOFORM G-RELATED"/>
    <property type="match status" value="1"/>
</dbReference>
<feature type="compositionally biased region" description="Low complexity" evidence="8">
    <location>
        <begin position="866"/>
        <end position="894"/>
    </location>
</feature>
<comment type="subcellular location">
    <subcellularLocation>
        <location evidence="1">Endoplasmic reticulum lumen</location>
    </subcellularLocation>
</comment>
<feature type="region of interest" description="Disordered" evidence="8">
    <location>
        <begin position="849"/>
        <end position="909"/>
    </location>
</feature>
<keyword evidence="2 9" id="KW-0732">Signal</keyword>
<dbReference type="FunFam" id="1.20.1270.10:FF:000002">
    <property type="entry name" value="Heat shock 70 kDa protein 4"/>
    <property type="match status" value="1"/>
</dbReference>
<dbReference type="AlphaFoldDB" id="A0AAV6HVS7"/>
<dbReference type="Gene3D" id="3.90.640.10">
    <property type="entry name" value="Actin, Chain A, domain 4"/>
    <property type="match status" value="1"/>
</dbReference>
<feature type="chain" id="PRO_5043428495" description="Heat shock 70 kDa protein 17" evidence="9">
    <location>
        <begin position="32"/>
        <end position="909"/>
    </location>
</feature>
<keyword evidence="5" id="KW-0067">ATP-binding</keyword>
<evidence type="ECO:0000256" key="4">
    <source>
        <dbReference type="ARBA" id="ARBA00022824"/>
    </source>
</evidence>
<keyword evidence="6" id="KW-0143">Chaperone</keyword>
<keyword evidence="11" id="KW-1185">Reference proteome</keyword>
<dbReference type="InterPro" id="IPR029047">
    <property type="entry name" value="HSP70_peptide-bd_sf"/>
</dbReference>
<evidence type="ECO:0000256" key="2">
    <source>
        <dbReference type="ARBA" id="ARBA00022729"/>
    </source>
</evidence>
<protein>
    <recommendedName>
        <fullName evidence="12">Heat shock 70 kDa protein 17</fullName>
    </recommendedName>
</protein>
<dbReference type="Gene3D" id="1.20.1270.10">
    <property type="match status" value="1"/>
</dbReference>
<dbReference type="Pfam" id="PF00012">
    <property type="entry name" value="HSP70"/>
    <property type="match status" value="1"/>
</dbReference>
<dbReference type="Proteomes" id="UP000823749">
    <property type="component" value="Chromosome 12"/>
</dbReference>
<proteinExistence type="inferred from homology"/>
<dbReference type="Gene3D" id="2.60.34.10">
    <property type="entry name" value="Substrate Binding Domain Of DNAk, Chain A, domain 1"/>
    <property type="match status" value="1"/>
</dbReference>
<evidence type="ECO:0000256" key="7">
    <source>
        <dbReference type="ARBA" id="ARBA00061090"/>
    </source>
</evidence>
<dbReference type="CDD" id="cd10230">
    <property type="entry name" value="ASKHA_NBD_HSP70_HYOU1"/>
    <property type="match status" value="1"/>
</dbReference>
<dbReference type="InterPro" id="IPR018181">
    <property type="entry name" value="Heat_shock_70_CS"/>
</dbReference>
<dbReference type="PROSITE" id="PS01036">
    <property type="entry name" value="HSP70_3"/>
    <property type="match status" value="1"/>
</dbReference>
<dbReference type="InterPro" id="IPR043129">
    <property type="entry name" value="ATPase_NBD"/>
</dbReference>
<dbReference type="EMBL" id="JACTNZ010000012">
    <property type="protein sequence ID" value="KAG5520466.1"/>
    <property type="molecule type" value="Genomic_DNA"/>
</dbReference>
<evidence type="ECO:0000313" key="10">
    <source>
        <dbReference type="EMBL" id="KAG5520466.1"/>
    </source>
</evidence>
<evidence type="ECO:0000256" key="5">
    <source>
        <dbReference type="ARBA" id="ARBA00022840"/>
    </source>
</evidence>
<comment type="caution">
    <text evidence="10">The sequence shown here is derived from an EMBL/GenBank/DDBJ whole genome shotgun (WGS) entry which is preliminary data.</text>
</comment>
<dbReference type="GO" id="GO:0030968">
    <property type="term" value="P:endoplasmic reticulum unfolded protein response"/>
    <property type="evidence" value="ECO:0007669"/>
    <property type="project" value="TreeGrafter"/>
</dbReference>
<dbReference type="SUPFAM" id="SSF53067">
    <property type="entry name" value="Actin-like ATPase domain"/>
    <property type="match status" value="2"/>
</dbReference>
<dbReference type="InterPro" id="IPR013126">
    <property type="entry name" value="Hsp_70_fam"/>
</dbReference>
<dbReference type="Gene3D" id="3.30.420.40">
    <property type="match status" value="2"/>
</dbReference>
<dbReference type="FunFam" id="3.90.640.10:FF:000004">
    <property type="entry name" value="Heat shock 70 kDa protein 4"/>
    <property type="match status" value="1"/>
</dbReference>
<accession>A0AAV6HVS7</accession>
<keyword evidence="3" id="KW-0547">Nucleotide-binding</keyword>
<dbReference type="PRINTS" id="PR00301">
    <property type="entry name" value="HEATSHOCK70"/>
</dbReference>
<feature type="compositionally biased region" description="Polar residues" evidence="8">
    <location>
        <begin position="567"/>
        <end position="577"/>
    </location>
</feature>
<feature type="signal peptide" evidence="9">
    <location>
        <begin position="1"/>
        <end position="31"/>
    </location>
</feature>
<evidence type="ECO:0008006" key="12">
    <source>
        <dbReference type="Google" id="ProtNLM"/>
    </source>
</evidence>
<sequence length="909" mass="100509">MSSSPIFFRSGLLLLLSILFLLTLAPTPSQSAVSSIDLGAEWIKVAVVNLKPGQTPISIAINEMSKRKSPVLVAFQSGNRLIGEEAAGLTARYPDRVISHIRDLVGKPFDYMKSYIESMYLPFHLVDDSRGGVGVRIEDGDVAYSAEELAAMVLGFAVELATVHSKGRVKDVVITVPAYFGQAERKGLIQAAELAGINVLSLVNEHSGAALQYGIDKDFSNGSRNVVFYDMGASSTYAALVHFSAYNAKEYGKSVSVNQFQVKDVRWDPQLGGQTMESRLVEHFADEFNKQLGTGFDVRKSPKAMAKLKKQVKRTKEILSANTMAPISVESLYDDRDFRSKITREKFEELCEDLWEKSLIPLKKVLEHSGLKVEDVYAVELIGGATRVPRLQATLQEFLGREDLDKHLDADEATVLGASLHAANLSDGIKLNRKLGMIDGSSYGYVIEFNGPDLLKDENSSKFVVGRMKKVPSKIFKPFSHNKDFEVSLAYEGDLLPPGVASPVFAQYSVSGLTDASEKYASRNLSSPIKANMQFSLSKSGVLSLDRADAVIEISEWVEVPKKNLTVENSASGSPNISAEGGPKNTSEESIDGQQTDGGSSNTSNTSVNEQSTTDLGTEKKLKKRTFRVPLKIVEKAVGPGMLSKEAFLEAKARLEALDKKDAERKRTAELKNSLEGYIYATKEKCLTCNILFDALLLNQLEALKELEKISSNQERQSFIEKLDEVQEWLYTDGEDASATQFQEKLDLLKAIGDPIFFRFNELTARPAACEHARRYLSELQQIVRGWETKKAWLPRERIDEVLRDAEKLRKWLDEKEAEQKKISSSSKPAFTSEEVNEKILDLQDQVASINKIPKPKPKVEKPVKNDTASSSSSEETNTTSSEDSQTSETSESSTPEEADSEPDVHDEL</sequence>
<feature type="compositionally biased region" description="Low complexity" evidence="8">
    <location>
        <begin position="600"/>
        <end position="614"/>
    </location>
</feature>
<feature type="region of interest" description="Disordered" evidence="8">
    <location>
        <begin position="567"/>
        <end position="619"/>
    </location>
</feature>
<reference evidence="10" key="1">
    <citation type="submission" date="2020-08" db="EMBL/GenBank/DDBJ databases">
        <title>Plant Genome Project.</title>
        <authorList>
            <person name="Zhang R.-G."/>
        </authorList>
    </citation>
    <scope>NUCLEOTIDE SEQUENCE</scope>
    <source>
        <strain evidence="10">WSP0</strain>
        <tissue evidence="10">Leaf</tissue>
    </source>
</reference>
<gene>
    <name evidence="10" type="ORF">RHGRI_033151</name>
</gene>
<dbReference type="Gene3D" id="3.30.30.30">
    <property type="match status" value="1"/>
</dbReference>
<evidence type="ECO:0000256" key="1">
    <source>
        <dbReference type="ARBA" id="ARBA00004319"/>
    </source>
</evidence>
<dbReference type="GO" id="GO:0034663">
    <property type="term" value="C:endoplasmic reticulum chaperone complex"/>
    <property type="evidence" value="ECO:0007669"/>
    <property type="project" value="TreeGrafter"/>
</dbReference>